<feature type="transmembrane region" description="Helical" evidence="1">
    <location>
        <begin position="37"/>
        <end position="56"/>
    </location>
</feature>
<dbReference type="Proteomes" id="UP001252243">
    <property type="component" value="Unassembled WGS sequence"/>
</dbReference>
<sequence>MTNEAHPNLHEQLEAAEAGGGGGARISRSADLFGGRFALMIGTLMALYLLVVVYIYPQRSVWLSAVATAAFVAGMVATVRWHAVRRRASSIGWSNRYSLAFAVTAGLFGAGIALLEMTDNRAWWLWIPYAALTALPLATSRLWRGTK</sequence>
<reference evidence="2 3" key="1">
    <citation type="submission" date="2023-07" db="EMBL/GenBank/DDBJ databases">
        <title>Sorghum-associated microbial communities from plants grown in Nebraska, USA.</title>
        <authorList>
            <person name="Schachtman D."/>
        </authorList>
    </citation>
    <scope>NUCLEOTIDE SEQUENCE [LARGE SCALE GENOMIC DNA]</scope>
    <source>
        <strain evidence="2 3">BE167</strain>
    </source>
</reference>
<dbReference type="EMBL" id="JAVDVQ010000004">
    <property type="protein sequence ID" value="MDR7081926.1"/>
    <property type="molecule type" value="Genomic_DNA"/>
</dbReference>
<keyword evidence="1" id="KW-1133">Transmembrane helix</keyword>
<protein>
    <submittedName>
        <fullName evidence="2">Uncharacterized protein</fullName>
    </submittedName>
</protein>
<comment type="caution">
    <text evidence="2">The sequence shown here is derived from an EMBL/GenBank/DDBJ whole genome shotgun (WGS) entry which is preliminary data.</text>
</comment>
<accession>A0ABU1U9W6</accession>
<organism evidence="2 3">
    <name type="scientific">Arthrobacter ginsengisoli</name>
    <dbReference type="NCBI Taxonomy" id="1356565"/>
    <lineage>
        <taxon>Bacteria</taxon>
        <taxon>Bacillati</taxon>
        <taxon>Actinomycetota</taxon>
        <taxon>Actinomycetes</taxon>
        <taxon>Micrococcales</taxon>
        <taxon>Micrococcaceae</taxon>
        <taxon>Arthrobacter</taxon>
    </lineage>
</organism>
<feature type="transmembrane region" description="Helical" evidence="1">
    <location>
        <begin position="62"/>
        <end position="84"/>
    </location>
</feature>
<evidence type="ECO:0000313" key="3">
    <source>
        <dbReference type="Proteomes" id="UP001252243"/>
    </source>
</evidence>
<evidence type="ECO:0000256" key="1">
    <source>
        <dbReference type="SAM" id="Phobius"/>
    </source>
</evidence>
<proteinExistence type="predicted"/>
<dbReference type="RefSeq" id="WP_310051756.1">
    <property type="nucleotide sequence ID" value="NZ_JAVDVQ010000004.1"/>
</dbReference>
<evidence type="ECO:0000313" key="2">
    <source>
        <dbReference type="EMBL" id="MDR7081926.1"/>
    </source>
</evidence>
<keyword evidence="3" id="KW-1185">Reference proteome</keyword>
<keyword evidence="1" id="KW-0472">Membrane</keyword>
<gene>
    <name evidence="2" type="ORF">J2X01_001211</name>
</gene>
<name>A0ABU1U9W6_9MICC</name>
<feature type="transmembrane region" description="Helical" evidence="1">
    <location>
        <begin position="123"/>
        <end position="143"/>
    </location>
</feature>
<keyword evidence="1" id="KW-0812">Transmembrane</keyword>
<feature type="transmembrane region" description="Helical" evidence="1">
    <location>
        <begin position="96"/>
        <end position="117"/>
    </location>
</feature>